<feature type="domain" description="eCIS core" evidence="2">
    <location>
        <begin position="2"/>
        <end position="43"/>
    </location>
</feature>
<evidence type="ECO:0000256" key="1">
    <source>
        <dbReference type="SAM" id="MobiDB-lite"/>
    </source>
</evidence>
<sequence length="73" mass="7697">RASATEIGARAYTSGNHVVIGTGGTDKHTLAHELTHVIQQRQGPVAGTDNGTGLKVSEPSDRFEREAEANATR</sequence>
<feature type="region of interest" description="Disordered" evidence="1">
    <location>
        <begin position="41"/>
        <end position="73"/>
    </location>
</feature>
<dbReference type="EMBL" id="JAAGMN010008413">
    <property type="protein sequence ID" value="NEE20089.1"/>
    <property type="molecule type" value="Genomic_DNA"/>
</dbReference>
<comment type="caution">
    <text evidence="3">The sequence shown here is derived from an EMBL/GenBank/DDBJ whole genome shotgun (WGS) entry which is preliminary data.</text>
</comment>
<name>A0A6G3XQJ8_9ACTN</name>
<dbReference type="Pfam" id="PF13699">
    <property type="entry name" value="eCIS_core"/>
    <property type="match status" value="1"/>
</dbReference>
<reference evidence="3" key="1">
    <citation type="submission" date="2020-01" db="EMBL/GenBank/DDBJ databases">
        <title>Insect and environment-associated Actinomycetes.</title>
        <authorList>
            <person name="Currrie C."/>
            <person name="Chevrette M."/>
            <person name="Carlson C."/>
            <person name="Stubbendieck R."/>
            <person name="Wendt-Pienkowski E."/>
        </authorList>
    </citation>
    <scope>NUCLEOTIDE SEQUENCE</scope>
    <source>
        <strain evidence="3">SID7499</strain>
    </source>
</reference>
<evidence type="ECO:0000313" key="3">
    <source>
        <dbReference type="EMBL" id="NEE20089.1"/>
    </source>
</evidence>
<feature type="non-terminal residue" evidence="3">
    <location>
        <position position="73"/>
    </location>
</feature>
<feature type="non-terminal residue" evidence="3">
    <location>
        <position position="1"/>
    </location>
</feature>
<protein>
    <submittedName>
        <fullName evidence="3">DUF4157 domain-containing protein</fullName>
    </submittedName>
</protein>
<organism evidence="3">
    <name type="scientific">Streptomyces sp. SID7499</name>
    <dbReference type="NCBI Taxonomy" id="2706086"/>
    <lineage>
        <taxon>Bacteria</taxon>
        <taxon>Bacillati</taxon>
        <taxon>Actinomycetota</taxon>
        <taxon>Actinomycetes</taxon>
        <taxon>Kitasatosporales</taxon>
        <taxon>Streptomycetaceae</taxon>
        <taxon>Streptomyces</taxon>
    </lineage>
</organism>
<feature type="compositionally biased region" description="Basic and acidic residues" evidence="1">
    <location>
        <begin position="58"/>
        <end position="73"/>
    </location>
</feature>
<gene>
    <name evidence="3" type="ORF">G3M58_78210</name>
</gene>
<dbReference type="InterPro" id="IPR025295">
    <property type="entry name" value="eCIS_core_dom"/>
</dbReference>
<dbReference type="AlphaFoldDB" id="A0A6G3XQJ8"/>
<evidence type="ECO:0000259" key="2">
    <source>
        <dbReference type="Pfam" id="PF13699"/>
    </source>
</evidence>
<proteinExistence type="predicted"/>
<accession>A0A6G3XQJ8</accession>